<feature type="compositionally biased region" description="Polar residues" evidence="1">
    <location>
        <begin position="123"/>
        <end position="133"/>
    </location>
</feature>
<protein>
    <submittedName>
        <fullName evidence="2">Uncharacterized protein</fullName>
    </submittedName>
</protein>
<name>A0AAV2NN86_9HYME</name>
<gene>
    <name evidence="2" type="ORF">LPLAT_LOCUS7359</name>
</gene>
<dbReference type="EMBL" id="OZ034826">
    <property type="protein sequence ID" value="CAL1681309.1"/>
    <property type="molecule type" value="Genomic_DNA"/>
</dbReference>
<evidence type="ECO:0000313" key="3">
    <source>
        <dbReference type="Proteomes" id="UP001497644"/>
    </source>
</evidence>
<evidence type="ECO:0000313" key="2">
    <source>
        <dbReference type="EMBL" id="CAL1681309.1"/>
    </source>
</evidence>
<accession>A0AAV2NN86</accession>
<dbReference type="Proteomes" id="UP001497644">
    <property type="component" value="Chromosome 3"/>
</dbReference>
<organism evidence="2 3">
    <name type="scientific">Lasius platythorax</name>
    <dbReference type="NCBI Taxonomy" id="488582"/>
    <lineage>
        <taxon>Eukaryota</taxon>
        <taxon>Metazoa</taxon>
        <taxon>Ecdysozoa</taxon>
        <taxon>Arthropoda</taxon>
        <taxon>Hexapoda</taxon>
        <taxon>Insecta</taxon>
        <taxon>Pterygota</taxon>
        <taxon>Neoptera</taxon>
        <taxon>Endopterygota</taxon>
        <taxon>Hymenoptera</taxon>
        <taxon>Apocrita</taxon>
        <taxon>Aculeata</taxon>
        <taxon>Formicoidea</taxon>
        <taxon>Formicidae</taxon>
        <taxon>Formicinae</taxon>
        <taxon>Lasius</taxon>
        <taxon>Lasius</taxon>
    </lineage>
</organism>
<proteinExistence type="predicted"/>
<sequence length="337" mass="38504">MSEIKIEPRASTSVSQPSSSFFEQQISEPSTSYRVLPPVQGGIEQSQFPNVPTMPYMSMEFQPSTSGWTHPYDVLSDASNSHASQQKGSQSFQEVFDVPTKPCMRVKPQPSTSGWQPLHDVPSHTSTSNAPLQGGSQPFHAVFAVPKSVRSHIREQIQNYLKLDGLLEPAAKEVLDENKDKIQVAQNYGLDLKDLKSKVYIMQRTRDYWKKKDNMEKAVKDVQNSPITLKTIAKNYDIYAFILRTEYNNSLRLKDNTSYEYDQLSANNCAVFTFMEESLLLQHLQFLKDVLQCPCQICALDFLLSLSYDFAQQTNKIHPSFPWPWSEHKEADCNWLF</sequence>
<keyword evidence="3" id="KW-1185">Reference proteome</keyword>
<evidence type="ECO:0000256" key="1">
    <source>
        <dbReference type="SAM" id="MobiDB-lite"/>
    </source>
</evidence>
<feature type="region of interest" description="Disordered" evidence="1">
    <location>
        <begin position="107"/>
        <end position="133"/>
    </location>
</feature>
<dbReference type="AlphaFoldDB" id="A0AAV2NN86"/>
<reference evidence="2" key="1">
    <citation type="submission" date="2024-04" db="EMBL/GenBank/DDBJ databases">
        <authorList>
            <consortium name="Molecular Ecology Group"/>
        </authorList>
    </citation>
    <scope>NUCLEOTIDE SEQUENCE</scope>
</reference>
<feature type="region of interest" description="Disordered" evidence="1">
    <location>
        <begin position="1"/>
        <end position="37"/>
    </location>
</feature>
<feature type="compositionally biased region" description="Low complexity" evidence="1">
    <location>
        <begin position="11"/>
        <end position="30"/>
    </location>
</feature>